<gene>
    <name evidence="1" type="ORF">RPERSI_LOCUS9583</name>
</gene>
<feature type="non-terminal residue" evidence="1">
    <location>
        <position position="1"/>
    </location>
</feature>
<comment type="caution">
    <text evidence="1">The sequence shown here is derived from an EMBL/GenBank/DDBJ whole genome shotgun (WGS) entry which is preliminary data.</text>
</comment>
<organism evidence="1 2">
    <name type="scientific">Racocetra persica</name>
    <dbReference type="NCBI Taxonomy" id="160502"/>
    <lineage>
        <taxon>Eukaryota</taxon>
        <taxon>Fungi</taxon>
        <taxon>Fungi incertae sedis</taxon>
        <taxon>Mucoromycota</taxon>
        <taxon>Glomeromycotina</taxon>
        <taxon>Glomeromycetes</taxon>
        <taxon>Diversisporales</taxon>
        <taxon>Gigasporaceae</taxon>
        <taxon>Racocetra</taxon>
    </lineage>
</organism>
<reference evidence="1" key="1">
    <citation type="submission" date="2021-06" db="EMBL/GenBank/DDBJ databases">
        <authorList>
            <person name="Kallberg Y."/>
            <person name="Tangrot J."/>
            <person name="Rosling A."/>
        </authorList>
    </citation>
    <scope>NUCLEOTIDE SEQUENCE</scope>
    <source>
        <strain evidence="1">MA461A</strain>
    </source>
</reference>
<sequence length="88" mass="9849">SEVSVLATWLAAFLFLGKEFDSNETFNFVACAEVVDCDNIVKVFEVVDFCCNEVRGELVDISLLLVACCSANDHLGWRKELRLKDICV</sequence>
<protein>
    <submittedName>
        <fullName evidence="1">6694_t:CDS:1</fullName>
    </submittedName>
</protein>
<dbReference type="Proteomes" id="UP000789920">
    <property type="component" value="Unassembled WGS sequence"/>
</dbReference>
<keyword evidence="2" id="KW-1185">Reference proteome</keyword>
<name>A0ACA9P683_9GLOM</name>
<dbReference type="EMBL" id="CAJVQC010018226">
    <property type="protein sequence ID" value="CAG8691706.1"/>
    <property type="molecule type" value="Genomic_DNA"/>
</dbReference>
<accession>A0ACA9P683</accession>
<evidence type="ECO:0000313" key="2">
    <source>
        <dbReference type="Proteomes" id="UP000789920"/>
    </source>
</evidence>
<evidence type="ECO:0000313" key="1">
    <source>
        <dbReference type="EMBL" id="CAG8691706.1"/>
    </source>
</evidence>
<proteinExistence type="predicted"/>